<accession>A0A8R7R442</accession>
<dbReference type="EnsemblPlants" id="TuG1812G0700002788.01.T01">
    <property type="protein sequence ID" value="TuG1812G0700002788.01.T01.cds287336"/>
    <property type="gene ID" value="TuG1812G0700002788.01"/>
</dbReference>
<reference evidence="1" key="2">
    <citation type="submission" date="2018-03" db="EMBL/GenBank/DDBJ databases">
        <title>The Triticum urartu genome reveals the dynamic nature of wheat genome evolution.</title>
        <authorList>
            <person name="Ling H."/>
            <person name="Ma B."/>
            <person name="Shi X."/>
            <person name="Liu H."/>
            <person name="Dong L."/>
            <person name="Sun H."/>
            <person name="Cao Y."/>
            <person name="Gao Q."/>
            <person name="Zheng S."/>
            <person name="Li Y."/>
            <person name="Yu Y."/>
            <person name="Du H."/>
            <person name="Qi M."/>
            <person name="Li Y."/>
            <person name="Yu H."/>
            <person name="Cui Y."/>
            <person name="Wang N."/>
            <person name="Chen C."/>
            <person name="Wu H."/>
            <person name="Zhao Y."/>
            <person name="Zhang J."/>
            <person name="Li Y."/>
            <person name="Zhou W."/>
            <person name="Zhang B."/>
            <person name="Hu W."/>
            <person name="Eijk M."/>
            <person name="Tang J."/>
            <person name="Witsenboer H."/>
            <person name="Zhao S."/>
            <person name="Li Z."/>
            <person name="Zhang A."/>
            <person name="Wang D."/>
            <person name="Liang C."/>
        </authorList>
    </citation>
    <scope>NUCLEOTIDE SEQUENCE [LARGE SCALE GENOMIC DNA]</scope>
    <source>
        <strain evidence="1">cv. G1812</strain>
    </source>
</reference>
<protein>
    <submittedName>
        <fullName evidence="1">Uncharacterized protein</fullName>
    </submittedName>
</protein>
<dbReference type="Proteomes" id="UP000015106">
    <property type="component" value="Chromosome 7"/>
</dbReference>
<sequence length="205" mass="22851">MKRNRTCFSHVHVDQYVFSKSTTQLAARACTSLAISAIIRPGRRPRVVRRRRRRRLPRCLPAGCNSPQVHVTALQYVRIPVEVRELLPSNGCQGVNLRTEGHHHGSLLLPHRRRCPASGRQELADGMAGWRRRTAGAREVELGLGALEAERGGVVGACGVLGRVEGAQPYARRLHGVADLRRPLAPRPLPYATVPRTLLLLLRRR</sequence>
<dbReference type="Gramene" id="TuG1812G0700002788.01.T01">
    <property type="protein sequence ID" value="TuG1812G0700002788.01.T01.cds287336"/>
    <property type="gene ID" value="TuG1812G0700002788.01"/>
</dbReference>
<evidence type="ECO:0000313" key="1">
    <source>
        <dbReference type="EnsemblPlants" id="TuG1812G0700002788.01.T01.cds287336"/>
    </source>
</evidence>
<evidence type="ECO:0000313" key="2">
    <source>
        <dbReference type="Proteomes" id="UP000015106"/>
    </source>
</evidence>
<reference evidence="2" key="1">
    <citation type="journal article" date="2013" name="Nature">
        <title>Draft genome of the wheat A-genome progenitor Triticum urartu.</title>
        <authorList>
            <person name="Ling H.Q."/>
            <person name="Zhao S."/>
            <person name="Liu D."/>
            <person name="Wang J."/>
            <person name="Sun H."/>
            <person name="Zhang C."/>
            <person name="Fan H."/>
            <person name="Li D."/>
            <person name="Dong L."/>
            <person name="Tao Y."/>
            <person name="Gao C."/>
            <person name="Wu H."/>
            <person name="Li Y."/>
            <person name="Cui Y."/>
            <person name="Guo X."/>
            <person name="Zheng S."/>
            <person name="Wang B."/>
            <person name="Yu K."/>
            <person name="Liang Q."/>
            <person name="Yang W."/>
            <person name="Lou X."/>
            <person name="Chen J."/>
            <person name="Feng M."/>
            <person name="Jian J."/>
            <person name="Zhang X."/>
            <person name="Luo G."/>
            <person name="Jiang Y."/>
            <person name="Liu J."/>
            <person name="Wang Z."/>
            <person name="Sha Y."/>
            <person name="Zhang B."/>
            <person name="Wu H."/>
            <person name="Tang D."/>
            <person name="Shen Q."/>
            <person name="Xue P."/>
            <person name="Zou S."/>
            <person name="Wang X."/>
            <person name="Liu X."/>
            <person name="Wang F."/>
            <person name="Yang Y."/>
            <person name="An X."/>
            <person name="Dong Z."/>
            <person name="Zhang K."/>
            <person name="Zhang X."/>
            <person name="Luo M.C."/>
            <person name="Dvorak J."/>
            <person name="Tong Y."/>
            <person name="Wang J."/>
            <person name="Yang H."/>
            <person name="Li Z."/>
            <person name="Wang D."/>
            <person name="Zhang A."/>
            <person name="Wang J."/>
        </authorList>
    </citation>
    <scope>NUCLEOTIDE SEQUENCE</scope>
    <source>
        <strain evidence="2">cv. G1812</strain>
    </source>
</reference>
<organism evidence="1 2">
    <name type="scientific">Triticum urartu</name>
    <name type="common">Red wild einkorn</name>
    <name type="synonym">Crithodium urartu</name>
    <dbReference type="NCBI Taxonomy" id="4572"/>
    <lineage>
        <taxon>Eukaryota</taxon>
        <taxon>Viridiplantae</taxon>
        <taxon>Streptophyta</taxon>
        <taxon>Embryophyta</taxon>
        <taxon>Tracheophyta</taxon>
        <taxon>Spermatophyta</taxon>
        <taxon>Magnoliopsida</taxon>
        <taxon>Liliopsida</taxon>
        <taxon>Poales</taxon>
        <taxon>Poaceae</taxon>
        <taxon>BOP clade</taxon>
        <taxon>Pooideae</taxon>
        <taxon>Triticodae</taxon>
        <taxon>Triticeae</taxon>
        <taxon>Triticinae</taxon>
        <taxon>Triticum</taxon>
    </lineage>
</organism>
<reference evidence="1" key="3">
    <citation type="submission" date="2022-06" db="UniProtKB">
        <authorList>
            <consortium name="EnsemblPlants"/>
        </authorList>
    </citation>
    <scope>IDENTIFICATION</scope>
</reference>
<name>A0A8R7R442_TRIUA</name>
<keyword evidence="2" id="KW-1185">Reference proteome</keyword>
<proteinExistence type="predicted"/>
<dbReference type="AlphaFoldDB" id="A0A8R7R442"/>